<dbReference type="SUPFAM" id="SSF51735">
    <property type="entry name" value="NAD(P)-binding Rossmann-fold domains"/>
    <property type="match status" value="1"/>
</dbReference>
<dbReference type="InterPro" id="IPR036291">
    <property type="entry name" value="NAD(P)-bd_dom_sf"/>
</dbReference>
<organism evidence="1">
    <name type="scientific">Ralstonia solanacearum</name>
    <name type="common">Pseudomonas solanacearum</name>
    <dbReference type="NCBI Taxonomy" id="305"/>
    <lineage>
        <taxon>Bacteria</taxon>
        <taxon>Pseudomonadati</taxon>
        <taxon>Pseudomonadota</taxon>
        <taxon>Betaproteobacteria</taxon>
        <taxon>Burkholderiales</taxon>
        <taxon>Burkholderiaceae</taxon>
        <taxon>Ralstonia</taxon>
        <taxon>Ralstonia solanacearum species complex</taxon>
    </lineage>
</organism>
<evidence type="ECO:0000313" key="1">
    <source>
        <dbReference type="EMBL" id="BCI56259.1"/>
    </source>
</evidence>
<name>A0A8D5J7H6_RALSL</name>
<sequence length="83" mass="8945">MRLAQLLLPAMHKKGVGTIMNITSMGGKIYTLLGAWSDCLRLELASFGINVVVVLEPGLMRPGSAMWFPTACSNDRAKAHAQS</sequence>
<proteinExistence type="predicted"/>
<dbReference type="AlphaFoldDB" id="A0A8D5J7H6"/>
<reference evidence="1" key="1">
    <citation type="submission" date="2020-06" db="EMBL/GenBank/DDBJ databases">
        <title>Comparative genome analysis of Ralstonia solanacearum.</title>
        <authorList>
            <person name="Iiyama K."/>
            <person name="Kodama S."/>
            <person name="Furuya N."/>
        </authorList>
    </citation>
    <scope>NUCLEOTIDE SEQUENCE</scope>
    <source>
        <strain evidence="1">MAFF 211472</strain>
    </source>
</reference>
<dbReference type="Gene3D" id="3.40.50.720">
    <property type="entry name" value="NAD(P)-binding Rossmann-like Domain"/>
    <property type="match status" value="1"/>
</dbReference>
<accession>A0A8D5J7H6</accession>
<dbReference type="EMBL" id="LC557102">
    <property type="protein sequence ID" value="BCI56259.1"/>
    <property type="molecule type" value="Genomic_DNA"/>
</dbReference>
<protein>
    <submittedName>
        <fullName evidence="1">Uncharacterized protein</fullName>
    </submittedName>
</protein>